<evidence type="ECO:0000313" key="4">
    <source>
        <dbReference type="Proteomes" id="UP000319148"/>
    </source>
</evidence>
<name>A0A501PTL3_9PROT</name>
<gene>
    <name evidence="3" type="ORF">FIV46_03220</name>
</gene>
<dbReference type="PANTHER" id="PTHR40057:SF1">
    <property type="entry name" value="SLR1162 PROTEIN"/>
    <property type="match status" value="1"/>
</dbReference>
<dbReference type="InterPro" id="IPR007138">
    <property type="entry name" value="ABM_dom"/>
</dbReference>
<feature type="domain" description="ABM" evidence="2">
    <location>
        <begin position="20"/>
        <end position="90"/>
    </location>
</feature>
<dbReference type="Proteomes" id="UP000319148">
    <property type="component" value="Unassembled WGS sequence"/>
</dbReference>
<keyword evidence="1" id="KW-0812">Transmembrane</keyword>
<dbReference type="SUPFAM" id="SSF54909">
    <property type="entry name" value="Dimeric alpha+beta barrel"/>
    <property type="match status" value="1"/>
</dbReference>
<dbReference type="PANTHER" id="PTHR40057">
    <property type="entry name" value="SLR1162 PROTEIN"/>
    <property type="match status" value="1"/>
</dbReference>
<evidence type="ECO:0000256" key="1">
    <source>
        <dbReference type="SAM" id="Phobius"/>
    </source>
</evidence>
<accession>A0A501PTL3</accession>
<dbReference type="AlphaFoldDB" id="A0A501PTL3"/>
<comment type="caution">
    <text evidence="3">The sequence shown here is derived from an EMBL/GenBank/DDBJ whole genome shotgun (WGS) entry which is preliminary data.</text>
</comment>
<keyword evidence="4" id="KW-1185">Reference proteome</keyword>
<proteinExistence type="predicted"/>
<protein>
    <submittedName>
        <fullName evidence="3">Antibiotic biosynthesis monooxygenase</fullName>
    </submittedName>
</protein>
<dbReference type="RefSeq" id="WP_139938356.1">
    <property type="nucleotide sequence ID" value="NZ_JBHSYP010000022.1"/>
</dbReference>
<keyword evidence="3" id="KW-0503">Monooxygenase</keyword>
<organism evidence="3 4">
    <name type="scientific">Emcibacter nanhaiensis</name>
    <dbReference type="NCBI Taxonomy" id="1505037"/>
    <lineage>
        <taxon>Bacteria</taxon>
        <taxon>Pseudomonadati</taxon>
        <taxon>Pseudomonadota</taxon>
        <taxon>Alphaproteobacteria</taxon>
        <taxon>Emcibacterales</taxon>
        <taxon>Emcibacteraceae</taxon>
        <taxon>Emcibacter</taxon>
    </lineage>
</organism>
<dbReference type="Gene3D" id="3.30.70.100">
    <property type="match status" value="1"/>
</dbReference>
<dbReference type="InterPro" id="IPR038762">
    <property type="entry name" value="ABM_predict"/>
</dbReference>
<keyword evidence="1" id="KW-1133">Transmembrane helix</keyword>
<dbReference type="OrthoDB" id="1494254at2"/>
<evidence type="ECO:0000313" key="3">
    <source>
        <dbReference type="EMBL" id="TPD63106.1"/>
    </source>
</evidence>
<dbReference type="InterPro" id="IPR011008">
    <property type="entry name" value="Dimeric_a/b-barrel"/>
</dbReference>
<keyword evidence="1" id="KW-0472">Membrane</keyword>
<dbReference type="EMBL" id="VFIY01000004">
    <property type="protein sequence ID" value="TPD63106.1"/>
    <property type="molecule type" value="Genomic_DNA"/>
</dbReference>
<feature type="transmembrane region" description="Helical" evidence="1">
    <location>
        <begin position="136"/>
        <end position="156"/>
    </location>
</feature>
<reference evidence="4" key="1">
    <citation type="submission" date="2019-06" db="EMBL/GenBank/DDBJ databases">
        <title>The complete genome of Emcibacter congregatus ZYLT.</title>
        <authorList>
            <person name="Zhao Z."/>
        </authorList>
    </citation>
    <scope>NUCLEOTIDE SEQUENCE [LARGE SCALE GENOMIC DNA]</scope>
    <source>
        <strain evidence="4">MCCC 1A06723</strain>
    </source>
</reference>
<sequence>MFAQAVNTSEFCPAAEDNEPVTVTIARKVRPGKEVAYEQWAKDISAAARRFCGHQSLSILRPSPATGGKYVFMLHFDTREHERAWEDSAVRAEYLQKLEDDGLVEGETEINLASGFEFWFPMAEVPSAAPPPRWKMVTLVIPTVILLVMLVNYLFHPIYANWPGELRLVVQCIFQVLLMTYVIMPRLISLFRFWLYPQKVGGKD</sequence>
<dbReference type="Pfam" id="PF03992">
    <property type="entry name" value="ABM"/>
    <property type="match status" value="1"/>
</dbReference>
<dbReference type="GO" id="GO:0004497">
    <property type="term" value="F:monooxygenase activity"/>
    <property type="evidence" value="ECO:0007669"/>
    <property type="project" value="UniProtKB-KW"/>
</dbReference>
<evidence type="ECO:0000259" key="2">
    <source>
        <dbReference type="Pfam" id="PF03992"/>
    </source>
</evidence>
<feature type="transmembrane region" description="Helical" evidence="1">
    <location>
        <begin position="168"/>
        <end position="195"/>
    </location>
</feature>
<keyword evidence="3" id="KW-0560">Oxidoreductase</keyword>